<dbReference type="AlphaFoldDB" id="A0A381V1K2"/>
<sequence length="363" mass="41276">MNGKITVNNPRIAVIGGGVNGLCCAWQLSQKGAEVTVFEGGELMKATSSSSSKLLHGGVRYLENLEIRLVYEALHERAWWLENCPDLTRELHMLLPVYKDGPRPRWLIKVGLSIYDLLAGRKNLSSHQWITLDEMREISPNLKQDGLLGGFRYSDGQMDDYQLGLWVAQQARMSGATLVENYTIEKINTNGNIWHKGEKLGYDFVVNAAGPWTQQLLERSNIMGKTKLDIIRGSHILFKGEPSQSYLLQTDSDHRVFFVLPYQGKTLVGTTEIRQKINDPIQITDSEIEYLLYQYNQYFNEKRTEADIIETISGLRPLIKSDVSVNRLSREYVLEQQHKLLTIYGGKWTTARSLGKKVANQLL</sequence>
<evidence type="ECO:0000256" key="5">
    <source>
        <dbReference type="ARBA" id="ARBA00023002"/>
    </source>
</evidence>
<dbReference type="Gene3D" id="3.30.9.10">
    <property type="entry name" value="D-Amino Acid Oxidase, subunit A, domain 2"/>
    <property type="match status" value="1"/>
</dbReference>
<evidence type="ECO:0000256" key="1">
    <source>
        <dbReference type="ARBA" id="ARBA00001974"/>
    </source>
</evidence>
<dbReference type="InterPro" id="IPR036188">
    <property type="entry name" value="FAD/NAD-bd_sf"/>
</dbReference>
<name>A0A381V1K2_9ZZZZ</name>
<dbReference type="PANTHER" id="PTHR11985">
    <property type="entry name" value="GLYCEROL-3-PHOSPHATE DEHYDROGENASE"/>
    <property type="match status" value="1"/>
</dbReference>
<dbReference type="EMBL" id="UINC01007607">
    <property type="protein sequence ID" value="SVA34242.1"/>
    <property type="molecule type" value="Genomic_DNA"/>
</dbReference>
<keyword evidence="5" id="KW-0560">Oxidoreductase</keyword>
<comment type="cofactor">
    <cofactor evidence="1">
        <name>FAD</name>
        <dbReference type="ChEBI" id="CHEBI:57692"/>
    </cofactor>
</comment>
<feature type="domain" description="FAD dependent oxidoreductase" evidence="6">
    <location>
        <begin position="11"/>
        <end position="359"/>
    </location>
</feature>
<dbReference type="Gene3D" id="3.50.50.60">
    <property type="entry name" value="FAD/NAD(P)-binding domain"/>
    <property type="match status" value="1"/>
</dbReference>
<dbReference type="InterPro" id="IPR006076">
    <property type="entry name" value="FAD-dep_OxRdtase"/>
</dbReference>
<gene>
    <name evidence="7" type="ORF">METZ01_LOCUS87096</name>
</gene>
<dbReference type="GO" id="GO:0046168">
    <property type="term" value="P:glycerol-3-phosphate catabolic process"/>
    <property type="evidence" value="ECO:0007669"/>
    <property type="project" value="TreeGrafter"/>
</dbReference>
<proteinExistence type="inferred from homology"/>
<organism evidence="7">
    <name type="scientific">marine metagenome</name>
    <dbReference type="NCBI Taxonomy" id="408172"/>
    <lineage>
        <taxon>unclassified sequences</taxon>
        <taxon>metagenomes</taxon>
        <taxon>ecological metagenomes</taxon>
    </lineage>
</organism>
<evidence type="ECO:0000256" key="3">
    <source>
        <dbReference type="ARBA" id="ARBA00022630"/>
    </source>
</evidence>
<dbReference type="PANTHER" id="PTHR11985:SF15">
    <property type="entry name" value="GLYCEROL-3-PHOSPHATE DEHYDROGENASE, MITOCHONDRIAL"/>
    <property type="match status" value="1"/>
</dbReference>
<evidence type="ECO:0000256" key="2">
    <source>
        <dbReference type="ARBA" id="ARBA00007330"/>
    </source>
</evidence>
<evidence type="ECO:0000259" key="6">
    <source>
        <dbReference type="Pfam" id="PF01266"/>
    </source>
</evidence>
<dbReference type="InterPro" id="IPR000447">
    <property type="entry name" value="G3P_DH_FAD-dep"/>
</dbReference>
<accession>A0A381V1K2</accession>
<evidence type="ECO:0000313" key="7">
    <source>
        <dbReference type="EMBL" id="SVA34242.1"/>
    </source>
</evidence>
<keyword evidence="3" id="KW-0285">Flavoprotein</keyword>
<dbReference type="Pfam" id="PF01266">
    <property type="entry name" value="DAO"/>
    <property type="match status" value="1"/>
</dbReference>
<dbReference type="PRINTS" id="PR01001">
    <property type="entry name" value="FADG3PDH"/>
</dbReference>
<protein>
    <recommendedName>
        <fullName evidence="6">FAD dependent oxidoreductase domain-containing protein</fullName>
    </recommendedName>
</protein>
<keyword evidence="4" id="KW-0274">FAD</keyword>
<evidence type="ECO:0000256" key="4">
    <source>
        <dbReference type="ARBA" id="ARBA00022827"/>
    </source>
</evidence>
<dbReference type="GO" id="GO:0004368">
    <property type="term" value="F:glycerol-3-phosphate dehydrogenase (quinone) activity"/>
    <property type="evidence" value="ECO:0007669"/>
    <property type="project" value="InterPro"/>
</dbReference>
<dbReference type="SUPFAM" id="SSF51905">
    <property type="entry name" value="FAD/NAD(P)-binding domain"/>
    <property type="match status" value="1"/>
</dbReference>
<reference evidence="7" key="1">
    <citation type="submission" date="2018-05" db="EMBL/GenBank/DDBJ databases">
        <authorList>
            <person name="Lanie J.A."/>
            <person name="Ng W.-L."/>
            <person name="Kazmierczak K.M."/>
            <person name="Andrzejewski T.M."/>
            <person name="Davidsen T.M."/>
            <person name="Wayne K.J."/>
            <person name="Tettelin H."/>
            <person name="Glass J.I."/>
            <person name="Rusch D."/>
            <person name="Podicherti R."/>
            <person name="Tsui H.-C.T."/>
            <person name="Winkler M.E."/>
        </authorList>
    </citation>
    <scope>NUCLEOTIDE SEQUENCE</scope>
</reference>
<comment type="similarity">
    <text evidence="2">Belongs to the FAD-dependent glycerol-3-phosphate dehydrogenase family.</text>
</comment>